<dbReference type="NCBIfam" id="NF037979">
    <property type="entry name" value="Na_transp"/>
    <property type="match status" value="1"/>
</dbReference>
<dbReference type="Pfam" id="PF00209">
    <property type="entry name" value="SNF"/>
    <property type="match status" value="1"/>
</dbReference>
<evidence type="ECO:0000256" key="2">
    <source>
        <dbReference type="ARBA" id="ARBA00022448"/>
    </source>
</evidence>
<organism evidence="10 11">
    <name type="scientific">Amphiprion ocellaris</name>
    <name type="common">Clown anemonefish</name>
    <dbReference type="NCBI Taxonomy" id="80972"/>
    <lineage>
        <taxon>Eukaryota</taxon>
        <taxon>Metazoa</taxon>
        <taxon>Chordata</taxon>
        <taxon>Craniata</taxon>
        <taxon>Vertebrata</taxon>
        <taxon>Euteleostomi</taxon>
        <taxon>Actinopterygii</taxon>
        <taxon>Neopterygii</taxon>
        <taxon>Teleostei</taxon>
        <taxon>Neoteleostei</taxon>
        <taxon>Acanthomorphata</taxon>
        <taxon>Ovalentaria</taxon>
        <taxon>Pomacentridae</taxon>
        <taxon>Amphiprion</taxon>
    </lineage>
</organism>
<keyword evidence="6" id="KW-0479">Metal-binding</keyword>
<dbReference type="InterPro" id="IPR000175">
    <property type="entry name" value="Na/ntran_symport"/>
</dbReference>
<dbReference type="AlphaFoldDB" id="A0AAQ5YVI5"/>
<reference evidence="10 11" key="1">
    <citation type="submission" date="2022-01" db="EMBL/GenBank/DDBJ databases">
        <title>A chromosome-scale genome assembly of the false clownfish, Amphiprion ocellaris.</title>
        <authorList>
            <person name="Ryu T."/>
        </authorList>
    </citation>
    <scope>NUCLEOTIDE SEQUENCE [LARGE SCALE GENOMIC DNA]</scope>
</reference>
<feature type="binding site" evidence="6">
    <location>
        <position position="334"/>
    </location>
    <ligand>
        <name>Na(+)</name>
        <dbReference type="ChEBI" id="CHEBI:29101"/>
        <label>1</label>
    </ligand>
</feature>
<feature type="binding site" evidence="6">
    <location>
        <position position="403"/>
    </location>
    <ligand>
        <name>Na(+)</name>
        <dbReference type="ChEBI" id="CHEBI:29101"/>
        <label>1</label>
    </ligand>
</feature>
<feature type="binding site" evidence="6">
    <location>
        <position position="302"/>
    </location>
    <ligand>
        <name>Na(+)</name>
        <dbReference type="ChEBI" id="CHEBI:29101"/>
        <label>1</label>
    </ligand>
</feature>
<keyword evidence="8" id="KW-0769">Symport</keyword>
<feature type="transmembrane region" description="Helical" evidence="9">
    <location>
        <begin position="62"/>
        <end position="80"/>
    </location>
</feature>
<dbReference type="InterPro" id="IPR037272">
    <property type="entry name" value="SNS_sf"/>
</dbReference>
<feature type="transmembrane region" description="Helical" evidence="9">
    <location>
        <begin position="291"/>
        <end position="316"/>
    </location>
</feature>
<keyword evidence="11" id="KW-1185">Reference proteome</keyword>
<keyword evidence="3 8" id="KW-0812">Transmembrane</keyword>
<feature type="transmembrane region" description="Helical" evidence="9">
    <location>
        <begin position="92"/>
        <end position="113"/>
    </location>
</feature>
<feature type="binding site" evidence="6">
    <location>
        <position position="70"/>
    </location>
    <ligand>
        <name>Na(+)</name>
        <dbReference type="ChEBI" id="CHEBI:29101"/>
        <label>1</label>
    </ligand>
</feature>
<feature type="transmembrane region" description="Helical" evidence="9">
    <location>
        <begin position="328"/>
        <end position="353"/>
    </location>
</feature>
<reference evidence="10" key="3">
    <citation type="submission" date="2025-09" db="UniProtKB">
        <authorList>
            <consortium name="Ensembl"/>
        </authorList>
    </citation>
    <scope>IDENTIFICATION</scope>
</reference>
<evidence type="ECO:0000256" key="6">
    <source>
        <dbReference type="PIRSR" id="PIRSR600175-1"/>
    </source>
</evidence>
<name>A0AAQ5YVI5_AMPOC</name>
<comment type="subcellular location">
    <subcellularLocation>
        <location evidence="1">Membrane</location>
        <topology evidence="1">Multi-pass membrane protein</topology>
    </subcellularLocation>
</comment>
<evidence type="ECO:0000313" key="11">
    <source>
        <dbReference type="Proteomes" id="UP001501940"/>
    </source>
</evidence>
<dbReference type="GO" id="GO:0089718">
    <property type="term" value="P:amino acid import across plasma membrane"/>
    <property type="evidence" value="ECO:0007669"/>
    <property type="project" value="TreeGrafter"/>
</dbReference>
<feature type="binding site" evidence="6">
    <location>
        <position position="75"/>
    </location>
    <ligand>
        <name>Na(+)</name>
        <dbReference type="ChEBI" id="CHEBI:29101"/>
        <label>1</label>
    </ligand>
</feature>
<feature type="transmembrane region" description="Helical" evidence="9">
    <location>
        <begin position="221"/>
        <end position="239"/>
    </location>
</feature>
<keyword evidence="7" id="KW-1015">Disulfide bond</keyword>
<dbReference type="PANTHER" id="PTHR11616">
    <property type="entry name" value="SODIUM/CHLORIDE DEPENDENT TRANSPORTER"/>
    <property type="match status" value="1"/>
</dbReference>
<keyword evidence="4 9" id="KW-1133">Transmembrane helix</keyword>
<feature type="binding site" evidence="6">
    <location>
        <position position="399"/>
    </location>
    <ligand>
        <name>Na(+)</name>
        <dbReference type="ChEBI" id="CHEBI:29101"/>
        <label>1</label>
    </ligand>
</feature>
<dbReference type="PRINTS" id="PR00176">
    <property type="entry name" value="NANEUSMPORT"/>
</dbReference>
<keyword evidence="2 8" id="KW-0813">Transport</keyword>
<feature type="binding site" evidence="6">
    <location>
        <position position="402"/>
    </location>
    <ligand>
        <name>Na(+)</name>
        <dbReference type="ChEBI" id="CHEBI:29101"/>
        <label>1</label>
    </ligand>
</feature>
<dbReference type="GO" id="GO:0046872">
    <property type="term" value="F:metal ion binding"/>
    <property type="evidence" value="ECO:0007669"/>
    <property type="project" value="UniProtKB-KW"/>
</dbReference>
<evidence type="ECO:0000256" key="5">
    <source>
        <dbReference type="ARBA" id="ARBA00023136"/>
    </source>
</evidence>
<keyword evidence="5 9" id="KW-0472">Membrane</keyword>
<dbReference type="PANTHER" id="PTHR11616:SF133">
    <property type="entry name" value="TRANSPORTER"/>
    <property type="match status" value="1"/>
</dbReference>
<feature type="binding site" evidence="6">
    <location>
        <position position="68"/>
    </location>
    <ligand>
        <name>Na(+)</name>
        <dbReference type="ChEBI" id="CHEBI:29101"/>
        <label>1</label>
    </ligand>
</feature>
<feature type="transmembrane region" description="Helical" evidence="9">
    <location>
        <begin position="424"/>
        <end position="444"/>
    </location>
</feature>
<evidence type="ECO:0000256" key="8">
    <source>
        <dbReference type="RuleBase" id="RU003732"/>
    </source>
</evidence>
<feature type="binding site" evidence="6">
    <location>
        <position position="71"/>
    </location>
    <ligand>
        <name>Na(+)</name>
        <dbReference type="ChEBI" id="CHEBI:29101"/>
        <label>1</label>
    </ligand>
</feature>
<dbReference type="GeneTree" id="ENSGT00940000165466"/>
<evidence type="ECO:0000256" key="4">
    <source>
        <dbReference type="ARBA" id="ARBA00022989"/>
    </source>
</evidence>
<evidence type="ECO:0000313" key="10">
    <source>
        <dbReference type="Ensembl" id="ENSAOCP00000057828.1"/>
    </source>
</evidence>
<protein>
    <recommendedName>
        <fullName evidence="8">Transporter</fullName>
    </recommendedName>
</protein>
<dbReference type="Proteomes" id="UP001501940">
    <property type="component" value="Chromosome 6"/>
</dbReference>
<evidence type="ECO:0000256" key="7">
    <source>
        <dbReference type="PIRSR" id="PIRSR600175-2"/>
    </source>
</evidence>
<dbReference type="GO" id="GO:0005283">
    <property type="term" value="F:amino acid:sodium symporter activity"/>
    <property type="evidence" value="ECO:0007669"/>
    <property type="project" value="TreeGrafter"/>
</dbReference>
<accession>A0AAQ5YVI5</accession>
<dbReference type="PROSITE" id="PS50267">
    <property type="entry name" value="NA_NEUROTRAN_SYMP_3"/>
    <property type="match status" value="1"/>
</dbReference>
<feature type="transmembrane region" description="Helical" evidence="9">
    <location>
        <begin position="385"/>
        <end position="403"/>
    </location>
</feature>
<feature type="transmembrane region" description="Helical" evidence="9">
    <location>
        <begin position="450"/>
        <end position="473"/>
    </location>
</feature>
<dbReference type="GO" id="GO:0005886">
    <property type="term" value="C:plasma membrane"/>
    <property type="evidence" value="ECO:0007669"/>
    <property type="project" value="TreeGrafter"/>
</dbReference>
<evidence type="ECO:0000256" key="3">
    <source>
        <dbReference type="ARBA" id="ARBA00022692"/>
    </source>
</evidence>
<dbReference type="PROSITE" id="PS00610">
    <property type="entry name" value="NA_NEUROTRAN_SYMP_1"/>
    <property type="match status" value="1"/>
</dbReference>
<feature type="transmembrane region" description="Helical" evidence="9">
    <location>
        <begin position="527"/>
        <end position="549"/>
    </location>
</feature>
<evidence type="ECO:0000256" key="9">
    <source>
        <dbReference type="SAM" id="Phobius"/>
    </source>
</evidence>
<proteinExistence type="inferred from homology"/>
<keyword evidence="6" id="KW-0915">Sodium</keyword>
<sequence length="572" mass="63328">MIGRRGASDCDNKNRHFTLIAATMELGAGHSKAPCEERKSDLKPSAADAEAQRPTWSGRLEFILASVGYAVGLGNVWRFPYLCYRSGGGAFIVPYLIMVLLCGIPLLFMEFAIGQYTRLGPVHAFAKICPLLKGVGLATVVISFMFSTYYNVLMSWALFYLFNSFRATLPWTSCNNTWNDVGNCSSGFPGNATHLQSASQHGRLLEKTSGIEEAGGLRWELFGYLLLAWVIVYLCIFKGVKSTGKVVYFTAVFPYFILFALLINNVQLPGAKNGILYFVTPVWGRLFEVKVWVNAAAQVFNSIGIAFGSMISMASYNKFNNNILRDVLIVSLTNSFTSILAGFVIFSAVGYMAHIHNLPVEDIATDGPGLVFVVYPEVLSTMPGFQLWAPLFFFMLLCLGLDSQVNMGTSHIGVKTEEDVCSSLVISTFLFPVVLPSQGGIYVFQLMDHYTAVVSLVFLAFFEVVAVCWIFGVSRVSLMVKRMLGKNPNIYFRACWLLLCPMLVLCILISSVVQYTPAHYGKYTYPVWAEGLGWGISLVSIMWIPLGAIQEVFDNKGSLLQVSTRFMIQTFS</sequence>
<evidence type="ECO:0000256" key="1">
    <source>
        <dbReference type="ARBA" id="ARBA00004141"/>
    </source>
</evidence>
<feature type="transmembrane region" description="Helical" evidence="9">
    <location>
        <begin position="134"/>
        <end position="162"/>
    </location>
</feature>
<feature type="disulfide bond" evidence="7">
    <location>
        <begin position="174"/>
        <end position="184"/>
    </location>
</feature>
<dbReference type="Ensembl" id="ENSAOCT00000044867.1">
    <property type="protein sequence ID" value="ENSAOCP00000057828.1"/>
    <property type="gene ID" value="ENSAOCG00000010694.2"/>
</dbReference>
<feature type="transmembrane region" description="Helical" evidence="9">
    <location>
        <begin position="246"/>
        <end position="263"/>
    </location>
</feature>
<dbReference type="SUPFAM" id="SSF161070">
    <property type="entry name" value="SNF-like"/>
    <property type="match status" value="1"/>
</dbReference>
<feature type="transmembrane region" description="Helical" evidence="9">
    <location>
        <begin position="494"/>
        <end position="515"/>
    </location>
</feature>
<comment type="similarity">
    <text evidence="8">Belongs to the sodium:neurotransmitter symporter (SNF) (TC 2.A.22) family.</text>
</comment>
<reference evidence="10" key="2">
    <citation type="submission" date="2025-08" db="UniProtKB">
        <authorList>
            <consortium name="Ensembl"/>
        </authorList>
    </citation>
    <scope>IDENTIFICATION</scope>
</reference>